<evidence type="ECO:0000256" key="1">
    <source>
        <dbReference type="SAM" id="Phobius"/>
    </source>
</evidence>
<reference evidence="3 4" key="1">
    <citation type="journal article" date="2018" name="PLoS Genet.">
        <title>Population sequencing reveals clonal diversity and ancestral inbreeding in the grapevine cultivar Chardonnay.</title>
        <authorList>
            <person name="Roach M.J."/>
            <person name="Johnson D.L."/>
            <person name="Bohlmann J."/>
            <person name="van Vuuren H.J."/>
            <person name="Jones S.J."/>
            <person name="Pretorius I.S."/>
            <person name="Schmidt S.A."/>
            <person name="Borneman A.R."/>
        </authorList>
    </citation>
    <scope>NUCLEOTIDE SEQUENCE [LARGE SCALE GENOMIC DNA]</scope>
    <source>
        <strain evidence="4">cv. Chardonnay</strain>
        <tissue evidence="3">Leaf</tissue>
    </source>
</reference>
<keyword evidence="1" id="KW-0812">Transmembrane</keyword>
<accession>A0A438ELI9</accession>
<dbReference type="Pfam" id="PF14288">
    <property type="entry name" value="FKS1_dom1"/>
    <property type="match status" value="1"/>
</dbReference>
<comment type="caution">
    <text evidence="3">The sequence shown here is derived from an EMBL/GenBank/DDBJ whole genome shotgun (WGS) entry which is preliminary data.</text>
</comment>
<feature type="transmembrane region" description="Helical" evidence="1">
    <location>
        <begin position="132"/>
        <end position="154"/>
    </location>
</feature>
<keyword evidence="1" id="KW-1133">Transmembrane helix</keyword>
<name>A0A438ELI9_VITVI</name>
<dbReference type="SMART" id="SM01205">
    <property type="entry name" value="FKS1_dom1"/>
    <property type="match status" value="1"/>
</dbReference>
<gene>
    <name evidence="3" type="primary">CALS9_7</name>
    <name evidence="3" type="ORF">CK203_089916</name>
</gene>
<dbReference type="PANTHER" id="PTHR12741">
    <property type="entry name" value="LYST-INTERACTING PROTEIN LIP5 DOPAMINE RESPONSIVE PROTEIN DRG-1"/>
    <property type="match status" value="1"/>
</dbReference>
<feature type="transmembrane region" description="Helical" evidence="1">
    <location>
        <begin position="190"/>
        <end position="209"/>
    </location>
</feature>
<feature type="domain" description="1,3-beta-glucan synthase component FKS1-like" evidence="2">
    <location>
        <begin position="2"/>
        <end position="40"/>
    </location>
</feature>
<evidence type="ECO:0000313" key="4">
    <source>
        <dbReference type="Proteomes" id="UP000288805"/>
    </source>
</evidence>
<evidence type="ECO:0000259" key="2">
    <source>
        <dbReference type="SMART" id="SM01205"/>
    </source>
</evidence>
<sequence>MQEAANNDNGRAPHSAWRNYDDFNEYFWSLHCFELGWPWKKGSSFFLKPKPRSKNLLKSGGSKHRGKTSFVEHRTFLHLYHSFHRLWIFLFMMFQGLAIIAFNNGHFNSKTIREVLSLGPTFVVMKFCESRFLYDTVFCSWLYLEFFSVSSGLVLLQSSYASFMCMSPDTLLNFLLKALQEESKLNGNSVVLRIYVFVLGIYAGVHIFFSSLMRIPACHQLTNRCDHWFLVRFVKWMHQAKGVWGFGYWEDFLEKSCSLVKWLWWFPTNVVYGIRLLRAFLGHILMDEVPTFWLDGHKDVLGRLLHKSFRIIPHAPALWWGARREYDFGKIYDGDINLCLHNFQVSIELSQKKSHHLSRS</sequence>
<organism evidence="3 4">
    <name type="scientific">Vitis vinifera</name>
    <name type="common">Grape</name>
    <dbReference type="NCBI Taxonomy" id="29760"/>
    <lineage>
        <taxon>Eukaryota</taxon>
        <taxon>Viridiplantae</taxon>
        <taxon>Streptophyta</taxon>
        <taxon>Embryophyta</taxon>
        <taxon>Tracheophyta</taxon>
        <taxon>Spermatophyta</taxon>
        <taxon>Magnoliopsida</taxon>
        <taxon>eudicotyledons</taxon>
        <taxon>Gunneridae</taxon>
        <taxon>Pentapetalae</taxon>
        <taxon>rosids</taxon>
        <taxon>Vitales</taxon>
        <taxon>Vitaceae</taxon>
        <taxon>Viteae</taxon>
        <taxon>Vitis</taxon>
    </lineage>
</organism>
<dbReference type="PANTHER" id="PTHR12741:SF47">
    <property type="entry name" value="CALLOSE SYNTHASE 9"/>
    <property type="match status" value="1"/>
</dbReference>
<dbReference type="InterPro" id="IPR026899">
    <property type="entry name" value="FKS1-like_dom1"/>
</dbReference>
<dbReference type="Proteomes" id="UP000288805">
    <property type="component" value="Unassembled WGS sequence"/>
</dbReference>
<proteinExistence type="predicted"/>
<protein>
    <submittedName>
        <fullName evidence="3">Callose synthase 9</fullName>
    </submittedName>
</protein>
<evidence type="ECO:0000313" key="3">
    <source>
        <dbReference type="EMBL" id="RVW48601.1"/>
    </source>
</evidence>
<dbReference type="AlphaFoldDB" id="A0A438ELI9"/>
<dbReference type="EMBL" id="QGNW01001249">
    <property type="protein sequence ID" value="RVW48601.1"/>
    <property type="molecule type" value="Genomic_DNA"/>
</dbReference>
<keyword evidence="1" id="KW-0472">Membrane</keyword>
<feature type="transmembrane region" description="Helical" evidence="1">
    <location>
        <begin position="86"/>
        <end position="103"/>
    </location>
</feature>